<protein>
    <recommendedName>
        <fullName evidence="8">Ubiquitin carboxyl-terminal hydrolase</fullName>
        <ecNumber evidence="8">3.4.19.12</ecNumber>
    </recommendedName>
</protein>
<sequence length="245" mass="27320">MTTLKHFPPLESDPEIFNELLHRLGVDTNLKFIDILSLDIDPDVPRPALALIFICPYNLPRRSDEEVLERVAKSPFDPRVFWVPQSIRDACGLYAILHSVCNGAARKHILPNTPLSHLLEQASTLTSSPEIGRILEEDSEIEEAHCLIGRRGSTPIPDASVNAAGQYLAFVPLVPLHEDKTAKNRVVYDIDGTRARRTDKELTPDQDALSEPVLELIREYVKDLGADGNLEFSLMALVEDNALPE</sequence>
<dbReference type="EC" id="3.4.19.12" evidence="8"/>
<evidence type="ECO:0000256" key="3">
    <source>
        <dbReference type="ARBA" id="ARBA00022670"/>
    </source>
</evidence>
<reference evidence="11" key="1">
    <citation type="journal article" date="2017" name="Nat. Ecol. Evol.">
        <title>Genome expansion and lineage-specific genetic innovations in the forest pathogenic fungi Armillaria.</title>
        <authorList>
            <person name="Sipos G."/>
            <person name="Prasanna A.N."/>
            <person name="Walter M.C."/>
            <person name="O'Connor E."/>
            <person name="Balint B."/>
            <person name="Krizsan K."/>
            <person name="Kiss B."/>
            <person name="Hess J."/>
            <person name="Varga T."/>
            <person name="Slot J."/>
            <person name="Riley R."/>
            <person name="Boka B."/>
            <person name="Rigling D."/>
            <person name="Barry K."/>
            <person name="Lee J."/>
            <person name="Mihaltcheva S."/>
            <person name="LaButti K."/>
            <person name="Lipzen A."/>
            <person name="Waldron R."/>
            <person name="Moloney N.M."/>
            <person name="Sperisen C."/>
            <person name="Kredics L."/>
            <person name="Vagvoelgyi C."/>
            <person name="Patrignani A."/>
            <person name="Fitzpatrick D."/>
            <person name="Nagy I."/>
            <person name="Doyle S."/>
            <person name="Anderson J.B."/>
            <person name="Grigoriev I.V."/>
            <person name="Gueldener U."/>
            <person name="Muensterkoetter M."/>
            <person name="Nagy L.G."/>
        </authorList>
    </citation>
    <scope>NUCLEOTIDE SEQUENCE [LARGE SCALE GENOMIC DNA]</scope>
    <source>
        <strain evidence="11">28-4</strain>
    </source>
</reference>
<evidence type="ECO:0000313" key="11">
    <source>
        <dbReference type="Proteomes" id="UP000218334"/>
    </source>
</evidence>
<gene>
    <name evidence="10" type="ORF">ARMSODRAFT_1008697</name>
</gene>
<keyword evidence="6 8" id="KW-0788">Thiol protease</keyword>
<organism evidence="10 11">
    <name type="scientific">Armillaria solidipes</name>
    <dbReference type="NCBI Taxonomy" id="1076256"/>
    <lineage>
        <taxon>Eukaryota</taxon>
        <taxon>Fungi</taxon>
        <taxon>Dikarya</taxon>
        <taxon>Basidiomycota</taxon>
        <taxon>Agaricomycotina</taxon>
        <taxon>Agaricomycetes</taxon>
        <taxon>Agaricomycetidae</taxon>
        <taxon>Agaricales</taxon>
        <taxon>Marasmiineae</taxon>
        <taxon>Physalacriaceae</taxon>
        <taxon>Armillaria</taxon>
    </lineage>
</organism>
<comment type="similarity">
    <text evidence="2 7 8">Belongs to the peptidase C12 family.</text>
</comment>
<evidence type="ECO:0000259" key="9">
    <source>
        <dbReference type="PROSITE" id="PS52048"/>
    </source>
</evidence>
<dbReference type="PANTHER" id="PTHR10589">
    <property type="entry name" value="UBIQUITIN CARBOXYL-TERMINAL HYDROLASE"/>
    <property type="match status" value="1"/>
</dbReference>
<dbReference type="Pfam" id="PF01088">
    <property type="entry name" value="Peptidase_C12"/>
    <property type="match status" value="1"/>
</dbReference>
<evidence type="ECO:0000256" key="2">
    <source>
        <dbReference type="ARBA" id="ARBA00009326"/>
    </source>
</evidence>
<dbReference type="AlphaFoldDB" id="A0A2H3BEI1"/>
<dbReference type="EMBL" id="KZ293475">
    <property type="protein sequence ID" value="PBK61456.1"/>
    <property type="molecule type" value="Genomic_DNA"/>
</dbReference>
<dbReference type="SUPFAM" id="SSF54001">
    <property type="entry name" value="Cysteine proteinases"/>
    <property type="match status" value="1"/>
</dbReference>
<dbReference type="InterPro" id="IPR036959">
    <property type="entry name" value="Peptidase_C12_UCH_sf"/>
</dbReference>
<dbReference type="GO" id="GO:0016579">
    <property type="term" value="P:protein deubiquitination"/>
    <property type="evidence" value="ECO:0007669"/>
    <property type="project" value="TreeGrafter"/>
</dbReference>
<dbReference type="GO" id="GO:0006511">
    <property type="term" value="P:ubiquitin-dependent protein catabolic process"/>
    <property type="evidence" value="ECO:0007669"/>
    <property type="project" value="UniProtKB-UniRule"/>
</dbReference>
<dbReference type="InterPro" id="IPR038765">
    <property type="entry name" value="Papain-like_cys_pep_sf"/>
</dbReference>
<feature type="domain" description="UCH catalytic" evidence="9">
    <location>
        <begin position="6"/>
        <end position="239"/>
    </location>
</feature>
<dbReference type="STRING" id="1076256.A0A2H3BEI1"/>
<dbReference type="Gene3D" id="3.40.532.10">
    <property type="entry name" value="Peptidase C12, ubiquitin carboxyl-terminal hydrolase"/>
    <property type="match status" value="1"/>
</dbReference>
<keyword evidence="3 8" id="KW-0645">Protease</keyword>
<evidence type="ECO:0000256" key="8">
    <source>
        <dbReference type="RuleBase" id="RU361215"/>
    </source>
</evidence>
<dbReference type="GO" id="GO:0004843">
    <property type="term" value="F:cysteine-type deubiquitinase activity"/>
    <property type="evidence" value="ECO:0007669"/>
    <property type="project" value="UniProtKB-EC"/>
</dbReference>
<evidence type="ECO:0000256" key="6">
    <source>
        <dbReference type="ARBA" id="ARBA00022807"/>
    </source>
</evidence>
<keyword evidence="11" id="KW-1185">Reference proteome</keyword>
<proteinExistence type="inferred from homology"/>
<accession>A0A2H3BEI1</accession>
<evidence type="ECO:0000256" key="4">
    <source>
        <dbReference type="ARBA" id="ARBA00022786"/>
    </source>
</evidence>
<dbReference type="PROSITE" id="PS52048">
    <property type="entry name" value="UCH_DOMAIN"/>
    <property type="match status" value="1"/>
</dbReference>
<evidence type="ECO:0000256" key="1">
    <source>
        <dbReference type="ARBA" id="ARBA00000707"/>
    </source>
</evidence>
<comment type="catalytic activity">
    <reaction evidence="1 8">
        <text>Thiol-dependent hydrolysis of ester, thioester, amide, peptide and isopeptide bonds formed by the C-terminal Gly of ubiquitin (a 76-residue protein attached to proteins as an intracellular targeting signal).</text>
        <dbReference type="EC" id="3.4.19.12"/>
    </reaction>
</comment>
<evidence type="ECO:0000256" key="5">
    <source>
        <dbReference type="ARBA" id="ARBA00022801"/>
    </source>
</evidence>
<keyword evidence="5 8" id="KW-0378">Hydrolase</keyword>
<dbReference type="InterPro" id="IPR001578">
    <property type="entry name" value="Peptidase_C12_UCH"/>
</dbReference>
<dbReference type="PRINTS" id="PR00707">
    <property type="entry name" value="UBCTHYDRLASE"/>
</dbReference>
<dbReference type="PANTHER" id="PTHR10589:SF17">
    <property type="entry name" value="UBIQUITIN CARBOXYL-TERMINAL HYDROLASE"/>
    <property type="match status" value="1"/>
</dbReference>
<evidence type="ECO:0000256" key="7">
    <source>
        <dbReference type="PROSITE-ProRule" id="PRU01393"/>
    </source>
</evidence>
<dbReference type="Proteomes" id="UP000218334">
    <property type="component" value="Unassembled WGS sequence"/>
</dbReference>
<name>A0A2H3BEI1_9AGAR</name>
<comment type="caution">
    <text evidence="7">Lacks conserved residue(s) required for the propagation of feature annotation.</text>
</comment>
<evidence type="ECO:0000313" key="10">
    <source>
        <dbReference type="EMBL" id="PBK61456.1"/>
    </source>
</evidence>
<dbReference type="GO" id="GO:0005737">
    <property type="term" value="C:cytoplasm"/>
    <property type="evidence" value="ECO:0007669"/>
    <property type="project" value="TreeGrafter"/>
</dbReference>
<keyword evidence="4 8" id="KW-0833">Ubl conjugation pathway</keyword>